<dbReference type="PROSITE" id="PS51352">
    <property type="entry name" value="THIOREDOXIN_2"/>
    <property type="match status" value="1"/>
</dbReference>
<dbReference type="Proteomes" id="UP001150925">
    <property type="component" value="Unassembled WGS sequence"/>
</dbReference>
<dbReference type="Pfam" id="PF00085">
    <property type="entry name" value="Thioredoxin"/>
    <property type="match status" value="1"/>
</dbReference>
<dbReference type="InterPro" id="IPR013766">
    <property type="entry name" value="Thioredoxin_domain"/>
</dbReference>
<keyword evidence="1" id="KW-1015">Disulfide bond</keyword>
<dbReference type="Gene3D" id="3.40.30.10">
    <property type="entry name" value="Glutaredoxin"/>
    <property type="match status" value="1"/>
</dbReference>
<dbReference type="PRINTS" id="PR00421">
    <property type="entry name" value="THIOREDOXIN"/>
</dbReference>
<comment type="caution">
    <text evidence="3">The sequence shown here is derived from an EMBL/GenBank/DDBJ whole genome shotgun (WGS) entry which is preliminary data.</text>
</comment>
<keyword evidence="4" id="KW-1185">Reference proteome</keyword>
<dbReference type="SUPFAM" id="SSF52833">
    <property type="entry name" value="Thioredoxin-like"/>
    <property type="match status" value="1"/>
</dbReference>
<name>A0A9W8AR93_9FUNG</name>
<dbReference type="InterPro" id="IPR017937">
    <property type="entry name" value="Thioredoxin_CS"/>
</dbReference>
<dbReference type="EMBL" id="JANBPY010000384">
    <property type="protein sequence ID" value="KAJ1967160.1"/>
    <property type="molecule type" value="Genomic_DNA"/>
</dbReference>
<evidence type="ECO:0000256" key="1">
    <source>
        <dbReference type="ARBA" id="ARBA00023157"/>
    </source>
</evidence>
<evidence type="ECO:0000313" key="4">
    <source>
        <dbReference type="Proteomes" id="UP001150925"/>
    </source>
</evidence>
<organism evidence="3 4">
    <name type="scientific">Dispira parvispora</name>
    <dbReference type="NCBI Taxonomy" id="1520584"/>
    <lineage>
        <taxon>Eukaryota</taxon>
        <taxon>Fungi</taxon>
        <taxon>Fungi incertae sedis</taxon>
        <taxon>Zoopagomycota</taxon>
        <taxon>Kickxellomycotina</taxon>
        <taxon>Dimargaritomycetes</taxon>
        <taxon>Dimargaritales</taxon>
        <taxon>Dimargaritaceae</taxon>
        <taxon>Dispira</taxon>
    </lineage>
</organism>
<sequence>MSNTTSNTGAAPKVELGTVNVFTGGNLQALFDEYIVVVYFTATWCGPCRMISPVVDSLAKEYPDICFVKVDVDKHSELSSEFGVRAMPTFKFVKKAEGGTPEIETEMGASPPNLKKGVETLAQSSQELIAQKKAKREASA</sequence>
<dbReference type="OrthoDB" id="2121326at2759"/>
<dbReference type="CDD" id="cd02947">
    <property type="entry name" value="TRX_family"/>
    <property type="match status" value="1"/>
</dbReference>
<feature type="domain" description="Thioredoxin" evidence="2">
    <location>
        <begin position="5"/>
        <end position="123"/>
    </location>
</feature>
<accession>A0A9W8AR93</accession>
<dbReference type="PANTHER" id="PTHR46115">
    <property type="entry name" value="THIOREDOXIN-LIKE PROTEIN 1"/>
    <property type="match status" value="1"/>
</dbReference>
<evidence type="ECO:0000313" key="3">
    <source>
        <dbReference type="EMBL" id="KAJ1967160.1"/>
    </source>
</evidence>
<reference evidence="3" key="1">
    <citation type="submission" date="2022-07" db="EMBL/GenBank/DDBJ databases">
        <title>Phylogenomic reconstructions and comparative analyses of Kickxellomycotina fungi.</title>
        <authorList>
            <person name="Reynolds N.K."/>
            <person name="Stajich J.E."/>
            <person name="Barry K."/>
            <person name="Grigoriev I.V."/>
            <person name="Crous P."/>
            <person name="Smith M.E."/>
        </authorList>
    </citation>
    <scope>NUCLEOTIDE SEQUENCE</scope>
    <source>
        <strain evidence="3">RSA 1196</strain>
    </source>
</reference>
<dbReference type="AlphaFoldDB" id="A0A9W8AR93"/>
<proteinExistence type="predicted"/>
<evidence type="ECO:0000259" key="2">
    <source>
        <dbReference type="PROSITE" id="PS51352"/>
    </source>
</evidence>
<dbReference type="PROSITE" id="PS00194">
    <property type="entry name" value="THIOREDOXIN_1"/>
    <property type="match status" value="1"/>
</dbReference>
<gene>
    <name evidence="3" type="ORF">IWQ62_002029</name>
</gene>
<protein>
    <recommendedName>
        <fullName evidence="2">Thioredoxin domain-containing protein</fullName>
    </recommendedName>
</protein>
<dbReference type="InterPro" id="IPR036249">
    <property type="entry name" value="Thioredoxin-like_sf"/>
</dbReference>